<evidence type="ECO:0008006" key="4">
    <source>
        <dbReference type="Google" id="ProtNLM"/>
    </source>
</evidence>
<name>A0ABP5U4F6_9ACTN</name>
<accession>A0ABP5U4F6</accession>
<sequence>MTVSRVHRWLAPAAAAALVIVLLAAGFGLRWHAGDTGPARKADGWPRPAGTPASSLPAGSASPSAMAPVGDPRGFLTGWAGRLQAAATDGQHGAYEYIATRSAERDGELTPTGPAGQLAYRLLTTWTKQGGGRATLHTLAATEPACPALSDQTWDEPGRWDGPLGTDPAAELHRLTGTGTGTTLATRTDPYGIDLFGQIGEEATNRILSRAARAALLRMLADQPDIEVRTGVRDRLGRPGIAVSTVLLTPLGPNLLRRTLIFAPDTGELLATQRQFQTATGAPGVPTSDPTAAPDEGLLFLARAYTADTRTPAPPCTAPA</sequence>
<gene>
    <name evidence="2" type="ORF">GCM10010170_069930</name>
</gene>
<dbReference type="RefSeq" id="WP_344616865.1">
    <property type="nucleotide sequence ID" value="NZ_BAAARV010000069.1"/>
</dbReference>
<evidence type="ECO:0000313" key="2">
    <source>
        <dbReference type="EMBL" id="GAA2369491.1"/>
    </source>
</evidence>
<dbReference type="Proteomes" id="UP001501444">
    <property type="component" value="Unassembled WGS sequence"/>
</dbReference>
<proteinExistence type="predicted"/>
<protein>
    <recommendedName>
        <fullName evidence="4">CU044_5270 family protein</fullName>
    </recommendedName>
</protein>
<evidence type="ECO:0000313" key="3">
    <source>
        <dbReference type="Proteomes" id="UP001501444"/>
    </source>
</evidence>
<dbReference type="EMBL" id="BAAARV010000069">
    <property type="protein sequence ID" value="GAA2369491.1"/>
    <property type="molecule type" value="Genomic_DNA"/>
</dbReference>
<keyword evidence="3" id="KW-1185">Reference proteome</keyword>
<feature type="region of interest" description="Disordered" evidence="1">
    <location>
        <begin position="37"/>
        <end position="69"/>
    </location>
</feature>
<organism evidence="2 3">
    <name type="scientific">Dactylosporangium salmoneum</name>
    <dbReference type="NCBI Taxonomy" id="53361"/>
    <lineage>
        <taxon>Bacteria</taxon>
        <taxon>Bacillati</taxon>
        <taxon>Actinomycetota</taxon>
        <taxon>Actinomycetes</taxon>
        <taxon>Micromonosporales</taxon>
        <taxon>Micromonosporaceae</taxon>
        <taxon>Dactylosporangium</taxon>
    </lineage>
</organism>
<feature type="compositionally biased region" description="Low complexity" evidence="1">
    <location>
        <begin position="48"/>
        <end position="68"/>
    </location>
</feature>
<reference evidence="3" key="1">
    <citation type="journal article" date="2019" name="Int. J. Syst. Evol. Microbiol.">
        <title>The Global Catalogue of Microorganisms (GCM) 10K type strain sequencing project: providing services to taxonomists for standard genome sequencing and annotation.</title>
        <authorList>
            <consortium name="The Broad Institute Genomics Platform"/>
            <consortium name="The Broad Institute Genome Sequencing Center for Infectious Disease"/>
            <person name="Wu L."/>
            <person name="Ma J."/>
        </authorList>
    </citation>
    <scope>NUCLEOTIDE SEQUENCE [LARGE SCALE GENOMIC DNA]</scope>
    <source>
        <strain evidence="3">JCM 3272</strain>
    </source>
</reference>
<evidence type="ECO:0000256" key="1">
    <source>
        <dbReference type="SAM" id="MobiDB-lite"/>
    </source>
</evidence>
<comment type="caution">
    <text evidence="2">The sequence shown here is derived from an EMBL/GenBank/DDBJ whole genome shotgun (WGS) entry which is preliminary data.</text>
</comment>